<reference evidence="2" key="1">
    <citation type="submission" date="2014-11" db="EMBL/GenBank/DDBJ databases">
        <authorList>
            <person name="Amaro Gonzalez C."/>
        </authorList>
    </citation>
    <scope>NUCLEOTIDE SEQUENCE</scope>
</reference>
<dbReference type="AlphaFoldDB" id="A0A0E9R381"/>
<sequence>MRKSQGPCSRSAGTSQSSQAGRKETCKMLLEWFWK</sequence>
<feature type="region of interest" description="Disordered" evidence="1">
    <location>
        <begin position="1"/>
        <end position="23"/>
    </location>
</feature>
<proteinExistence type="predicted"/>
<evidence type="ECO:0000256" key="1">
    <source>
        <dbReference type="SAM" id="MobiDB-lite"/>
    </source>
</evidence>
<evidence type="ECO:0000313" key="2">
    <source>
        <dbReference type="EMBL" id="JAH22773.1"/>
    </source>
</evidence>
<feature type="compositionally biased region" description="Polar residues" evidence="1">
    <location>
        <begin position="1"/>
        <end position="20"/>
    </location>
</feature>
<protein>
    <submittedName>
        <fullName evidence="2">Uncharacterized protein</fullName>
    </submittedName>
</protein>
<dbReference type="EMBL" id="GBXM01085804">
    <property type="protein sequence ID" value="JAH22773.1"/>
    <property type="molecule type" value="Transcribed_RNA"/>
</dbReference>
<name>A0A0E9R381_ANGAN</name>
<organism evidence="2">
    <name type="scientific">Anguilla anguilla</name>
    <name type="common">European freshwater eel</name>
    <name type="synonym">Muraena anguilla</name>
    <dbReference type="NCBI Taxonomy" id="7936"/>
    <lineage>
        <taxon>Eukaryota</taxon>
        <taxon>Metazoa</taxon>
        <taxon>Chordata</taxon>
        <taxon>Craniata</taxon>
        <taxon>Vertebrata</taxon>
        <taxon>Euteleostomi</taxon>
        <taxon>Actinopterygii</taxon>
        <taxon>Neopterygii</taxon>
        <taxon>Teleostei</taxon>
        <taxon>Anguilliformes</taxon>
        <taxon>Anguillidae</taxon>
        <taxon>Anguilla</taxon>
    </lineage>
</organism>
<reference evidence="2" key="2">
    <citation type="journal article" date="2015" name="Fish Shellfish Immunol.">
        <title>Early steps in the European eel (Anguilla anguilla)-Vibrio vulnificus interaction in the gills: Role of the RtxA13 toxin.</title>
        <authorList>
            <person name="Callol A."/>
            <person name="Pajuelo D."/>
            <person name="Ebbesson L."/>
            <person name="Teles M."/>
            <person name="MacKenzie S."/>
            <person name="Amaro C."/>
        </authorList>
    </citation>
    <scope>NUCLEOTIDE SEQUENCE</scope>
</reference>
<accession>A0A0E9R381</accession>